<dbReference type="Proteomes" id="UP000249518">
    <property type="component" value="Unassembled WGS sequence"/>
</dbReference>
<accession>A0A328WW38</accession>
<name>A0A328WW38_9FLAO</name>
<dbReference type="GO" id="GO:0005737">
    <property type="term" value="C:cytoplasm"/>
    <property type="evidence" value="ECO:0007669"/>
    <property type="project" value="TreeGrafter"/>
</dbReference>
<organism evidence="2 3">
    <name type="scientific">Flavobacterium lacus</name>
    <dbReference type="NCBI Taxonomy" id="1353778"/>
    <lineage>
        <taxon>Bacteria</taxon>
        <taxon>Pseudomonadati</taxon>
        <taxon>Bacteroidota</taxon>
        <taxon>Flavobacteriia</taxon>
        <taxon>Flavobacteriales</taxon>
        <taxon>Flavobacteriaceae</taxon>
        <taxon>Flavobacterium</taxon>
    </lineage>
</organism>
<dbReference type="PANTHER" id="PTHR48079:SF6">
    <property type="entry name" value="NAD(P)-BINDING DOMAIN-CONTAINING PROTEIN-RELATED"/>
    <property type="match status" value="1"/>
</dbReference>
<proteinExistence type="predicted"/>
<keyword evidence="3" id="KW-1185">Reference proteome</keyword>
<dbReference type="GO" id="GO:0004029">
    <property type="term" value="F:aldehyde dehydrogenase (NAD+) activity"/>
    <property type="evidence" value="ECO:0007669"/>
    <property type="project" value="TreeGrafter"/>
</dbReference>
<dbReference type="OrthoDB" id="596910at2"/>
<evidence type="ECO:0000313" key="3">
    <source>
        <dbReference type="Proteomes" id="UP000249518"/>
    </source>
</evidence>
<dbReference type="AlphaFoldDB" id="A0A328WW38"/>
<dbReference type="Gene3D" id="3.40.50.720">
    <property type="entry name" value="NAD(P)-binding Rossmann-like Domain"/>
    <property type="match status" value="1"/>
</dbReference>
<dbReference type="RefSeq" id="WP_112084930.1">
    <property type="nucleotide sequence ID" value="NZ_QLSV01000002.1"/>
</dbReference>
<feature type="domain" description="NAD-dependent epimerase/dehydratase" evidence="1">
    <location>
        <begin position="3"/>
        <end position="232"/>
    </location>
</feature>
<dbReference type="InterPro" id="IPR036291">
    <property type="entry name" value="NAD(P)-bd_dom_sf"/>
</dbReference>
<gene>
    <name evidence="2" type="ORF">B0I10_102182</name>
</gene>
<dbReference type="PANTHER" id="PTHR48079">
    <property type="entry name" value="PROTEIN YEEZ"/>
    <property type="match status" value="1"/>
</dbReference>
<comment type="caution">
    <text evidence="2">The sequence shown here is derived from an EMBL/GenBank/DDBJ whole genome shotgun (WGS) entry which is preliminary data.</text>
</comment>
<dbReference type="EMBL" id="QLSV01000002">
    <property type="protein sequence ID" value="RAR50383.1"/>
    <property type="molecule type" value="Genomic_DNA"/>
</dbReference>
<dbReference type="Pfam" id="PF01370">
    <property type="entry name" value="Epimerase"/>
    <property type="match status" value="1"/>
</dbReference>
<evidence type="ECO:0000259" key="1">
    <source>
        <dbReference type="Pfam" id="PF01370"/>
    </source>
</evidence>
<sequence length="333" mass="37729">MNLVTGGTGLVGAHLLLHLLQNGEKVRALFRAENSIQKTKNLFNELKKGDLFNQIEWFPGNINDIPALEKAFKDIVNVYHCAALISFDGVEEENLRKINIEGTANMVNCGLAFGVKKFCYVSSIAALGDLKENDLVITEETEWNPEKPHSDYALSKFGAEMEIWRAEQEGLPCVIVNPGVILGTGFWDSGSGEIFMKVKNGIPFYTNGSSGFVAVEDVVSVMYQLMKSSISGERFTLISENIVFKEFLFWISEGISKKKPSFYARPWMTAIIWRLDWFFSMVFFQRRRFSRATAKSLHTTAIYSNDKIKSKLNHEFQPIKEVVKNVTFVFSKK</sequence>
<evidence type="ECO:0000313" key="2">
    <source>
        <dbReference type="EMBL" id="RAR50383.1"/>
    </source>
</evidence>
<dbReference type="SUPFAM" id="SSF51735">
    <property type="entry name" value="NAD(P)-binding Rossmann-fold domains"/>
    <property type="match status" value="1"/>
</dbReference>
<reference evidence="2 3" key="1">
    <citation type="submission" date="2018-06" db="EMBL/GenBank/DDBJ databases">
        <title>Genomic Encyclopedia of Type Strains, Phase III (KMG-III): the genomes of soil and plant-associated and newly described type strains.</title>
        <authorList>
            <person name="Whitman W."/>
        </authorList>
    </citation>
    <scope>NUCLEOTIDE SEQUENCE [LARGE SCALE GENOMIC DNA]</scope>
    <source>
        <strain evidence="2 3">CGMCC 1.12504</strain>
    </source>
</reference>
<protein>
    <submittedName>
        <fullName evidence="2">Nucleoside-diphosphate-sugar epimerase</fullName>
    </submittedName>
</protein>
<dbReference type="InterPro" id="IPR001509">
    <property type="entry name" value="Epimerase_deHydtase"/>
</dbReference>
<dbReference type="InterPro" id="IPR051783">
    <property type="entry name" value="NAD(P)-dependent_oxidoreduct"/>
</dbReference>